<dbReference type="Proteomes" id="UP000270272">
    <property type="component" value="Chromosome"/>
</dbReference>
<gene>
    <name evidence="1" type="ORF">NCTC11075_03894</name>
</gene>
<evidence type="ECO:0000313" key="1">
    <source>
        <dbReference type="EMBL" id="VEB93023.1"/>
    </source>
</evidence>
<reference evidence="1 2" key="1">
    <citation type="submission" date="2018-12" db="EMBL/GenBank/DDBJ databases">
        <authorList>
            <consortium name="Pathogen Informatics"/>
        </authorList>
    </citation>
    <scope>NUCLEOTIDE SEQUENCE [LARGE SCALE GENOMIC DNA]</scope>
    <source>
        <strain evidence="1 2">NCTC11075</strain>
    </source>
</reference>
<proteinExistence type="predicted"/>
<sequence length="47" mass="5278">MLFVGILDDSLALVKLLVPIDDRYLIVMTIITRLSICNNDQSNIDLS</sequence>
<organism evidence="1 2">
    <name type="scientific">Citrobacter koseri</name>
    <name type="common">Citrobacter diversus</name>
    <dbReference type="NCBI Taxonomy" id="545"/>
    <lineage>
        <taxon>Bacteria</taxon>
        <taxon>Pseudomonadati</taxon>
        <taxon>Pseudomonadota</taxon>
        <taxon>Gammaproteobacteria</taxon>
        <taxon>Enterobacterales</taxon>
        <taxon>Enterobacteriaceae</taxon>
        <taxon>Citrobacter</taxon>
    </lineage>
</organism>
<evidence type="ECO:0000313" key="2">
    <source>
        <dbReference type="Proteomes" id="UP000270272"/>
    </source>
</evidence>
<dbReference type="EMBL" id="LR134204">
    <property type="protein sequence ID" value="VEB93023.1"/>
    <property type="molecule type" value="Genomic_DNA"/>
</dbReference>
<dbReference type="AlphaFoldDB" id="A0A447UQT5"/>
<protein>
    <submittedName>
        <fullName evidence="1">Uncharacterized protein</fullName>
    </submittedName>
</protein>
<accession>A0A447UQT5</accession>
<name>A0A447UQT5_CITKO</name>